<dbReference type="InterPro" id="IPR000873">
    <property type="entry name" value="AMP-dep_synth/lig_dom"/>
</dbReference>
<name>A0A0D6EGI9_SPOSA</name>
<evidence type="ECO:0000313" key="6">
    <source>
        <dbReference type="Proteomes" id="UP000243876"/>
    </source>
</evidence>
<evidence type="ECO:0000313" key="5">
    <source>
        <dbReference type="EMBL" id="CEQ39036.1"/>
    </source>
</evidence>
<dbReference type="Pfam" id="PF13193">
    <property type="entry name" value="AMP-binding_C"/>
    <property type="match status" value="1"/>
</dbReference>
<organism evidence="5 6">
    <name type="scientific">Sporidiobolus salmonicolor</name>
    <name type="common">Yeast-like fungus</name>
    <name type="synonym">Sporobolomyces salmonicolor</name>
    <dbReference type="NCBI Taxonomy" id="5005"/>
    <lineage>
        <taxon>Eukaryota</taxon>
        <taxon>Fungi</taxon>
        <taxon>Dikarya</taxon>
        <taxon>Basidiomycota</taxon>
        <taxon>Pucciniomycotina</taxon>
        <taxon>Microbotryomycetes</taxon>
        <taxon>Sporidiobolales</taxon>
        <taxon>Sporidiobolaceae</taxon>
        <taxon>Sporobolomyces</taxon>
    </lineage>
</organism>
<accession>A0A0D6EGI9</accession>
<dbReference type="GO" id="GO:0016405">
    <property type="term" value="F:CoA-ligase activity"/>
    <property type="evidence" value="ECO:0007669"/>
    <property type="project" value="TreeGrafter"/>
</dbReference>
<dbReference type="Pfam" id="PF00501">
    <property type="entry name" value="AMP-binding"/>
    <property type="match status" value="2"/>
</dbReference>
<dbReference type="InterPro" id="IPR020845">
    <property type="entry name" value="AMP-binding_CS"/>
</dbReference>
<sequence>MIFESPWPKVELPECSVWEKVWSNPRKRSDGEVAVVDGPTGRTLSRGQLRNLSQRTAHGFRHAARLDPGDVVLLFSPNSFYYHMIVLATQCAGCVFSGANAAYTTSELAHQVGDSEAKLLLVHPSILEVALSATKALGWSEKRQQERIILAVRKDEAAPADARFLTLDYLISDRSLEPHVIAKPRETVAYLGYSSGTSGRAKGVMTSVYNMTSVLSMLAPLEVHEGDVSLVVLPLNRTSFAQSPLRGFQKPLLTDSSLRFRPDIYGLTKLLHWPVLVGTPVVIMPKFDISSLCALVEKYRCTICMLVPPIALALARDPVVTKYNLKSLRLVISGAAPLGPELEKELAKRLEGCNVIQAYGLTESSPTTHVAVVPKRGSIGPNLPMLRSRIVDPETGEDLGVGQPGELLLNAPSIMLGYHRRPDATAETLVKDSNGDTWLRTGDIVYVDEEGYHYVTDRLKELIKVKGFQVAPAELEAILLECPLVSDCAVIGIWSESSQTEYPRAYIVLSSVGKKEQDPAQAIHAWMKGKVAHYKQLKGGIKLVESVPKSPSGKLLRRLLRDQAKQELAQEEASKTKAKL</sequence>
<gene>
    <name evidence="5" type="primary">SPOSA6832_00504</name>
</gene>
<keyword evidence="2" id="KW-0436">Ligase</keyword>
<dbReference type="Gene3D" id="3.30.300.30">
    <property type="match status" value="1"/>
</dbReference>
<comment type="similarity">
    <text evidence="1">Belongs to the ATP-dependent AMP-binding enzyme family.</text>
</comment>
<evidence type="ECO:0000256" key="2">
    <source>
        <dbReference type="ARBA" id="ARBA00022598"/>
    </source>
</evidence>
<dbReference type="CDD" id="cd05911">
    <property type="entry name" value="Firefly_Luc_like"/>
    <property type="match status" value="1"/>
</dbReference>
<dbReference type="PROSITE" id="PS00455">
    <property type="entry name" value="AMP_BINDING"/>
    <property type="match status" value="1"/>
</dbReference>
<dbReference type="Proteomes" id="UP000243876">
    <property type="component" value="Unassembled WGS sequence"/>
</dbReference>
<dbReference type="InterPro" id="IPR045851">
    <property type="entry name" value="AMP-bd_C_sf"/>
</dbReference>
<dbReference type="PANTHER" id="PTHR24096:SF149">
    <property type="entry name" value="AMP-BINDING DOMAIN-CONTAINING PROTEIN-RELATED"/>
    <property type="match status" value="1"/>
</dbReference>
<dbReference type="PANTHER" id="PTHR24096">
    <property type="entry name" value="LONG-CHAIN-FATTY-ACID--COA LIGASE"/>
    <property type="match status" value="1"/>
</dbReference>
<dbReference type="AlphaFoldDB" id="A0A0D6EGI9"/>
<keyword evidence="6" id="KW-1185">Reference proteome</keyword>
<evidence type="ECO:0000256" key="1">
    <source>
        <dbReference type="ARBA" id="ARBA00006432"/>
    </source>
</evidence>
<dbReference type="InterPro" id="IPR042099">
    <property type="entry name" value="ANL_N_sf"/>
</dbReference>
<dbReference type="SUPFAM" id="SSF56801">
    <property type="entry name" value="Acetyl-CoA synthetase-like"/>
    <property type="match status" value="1"/>
</dbReference>
<feature type="domain" description="AMP-binding enzyme C-terminal" evidence="4">
    <location>
        <begin position="474"/>
        <end position="554"/>
    </location>
</feature>
<dbReference type="OrthoDB" id="6509636at2759"/>
<proteinExistence type="inferred from homology"/>
<feature type="domain" description="AMP-dependent synthetase/ligase" evidence="3">
    <location>
        <begin position="29"/>
        <end position="235"/>
    </location>
</feature>
<dbReference type="EMBL" id="CENE01000002">
    <property type="protein sequence ID" value="CEQ39036.1"/>
    <property type="molecule type" value="Genomic_DNA"/>
</dbReference>
<reference evidence="6" key="1">
    <citation type="submission" date="2015-02" db="EMBL/GenBank/DDBJ databases">
        <authorList>
            <person name="Gon?alves P."/>
        </authorList>
    </citation>
    <scope>NUCLEOTIDE SEQUENCE [LARGE SCALE GENOMIC DNA]</scope>
</reference>
<evidence type="ECO:0000259" key="3">
    <source>
        <dbReference type="Pfam" id="PF00501"/>
    </source>
</evidence>
<feature type="domain" description="AMP-dependent synthetase/ligase" evidence="3">
    <location>
        <begin position="265"/>
        <end position="419"/>
    </location>
</feature>
<dbReference type="Gene3D" id="3.40.50.12780">
    <property type="entry name" value="N-terminal domain of ligase-like"/>
    <property type="match status" value="1"/>
</dbReference>
<protein>
    <submittedName>
        <fullName evidence="5">SPOSA6832_00504-mRNA-1:cds</fullName>
    </submittedName>
</protein>
<dbReference type="InterPro" id="IPR025110">
    <property type="entry name" value="AMP-bd_C"/>
</dbReference>
<evidence type="ECO:0000259" key="4">
    <source>
        <dbReference type="Pfam" id="PF13193"/>
    </source>
</evidence>